<name>A0A401PBS5_SCYTO</name>
<feature type="compositionally biased region" description="Basic and acidic residues" evidence="1">
    <location>
        <begin position="7"/>
        <end position="16"/>
    </location>
</feature>
<keyword evidence="3" id="KW-1185">Reference proteome</keyword>
<evidence type="ECO:0000256" key="1">
    <source>
        <dbReference type="SAM" id="MobiDB-lite"/>
    </source>
</evidence>
<dbReference type="EMBL" id="BFAA01003335">
    <property type="protein sequence ID" value="GCB70565.1"/>
    <property type="molecule type" value="Genomic_DNA"/>
</dbReference>
<feature type="compositionally biased region" description="Basic residues" evidence="1">
    <location>
        <begin position="29"/>
        <end position="39"/>
    </location>
</feature>
<sequence>MWTRAVAIEERERGEGGEASTCYSYTHTPHTHSAKRHRQQSSISGYPLSPTALIHPAKQAEVGSCRPHLLFYSSVFKTRLIWLLFSGVTDSIGTNP</sequence>
<dbReference type="Proteomes" id="UP000288216">
    <property type="component" value="Unassembled WGS sequence"/>
</dbReference>
<proteinExistence type="predicted"/>
<dbReference type="AlphaFoldDB" id="A0A401PBS5"/>
<evidence type="ECO:0000313" key="2">
    <source>
        <dbReference type="EMBL" id="GCB70565.1"/>
    </source>
</evidence>
<protein>
    <submittedName>
        <fullName evidence="2">Uncharacterized protein</fullName>
    </submittedName>
</protein>
<comment type="caution">
    <text evidence="2">The sequence shown here is derived from an EMBL/GenBank/DDBJ whole genome shotgun (WGS) entry which is preliminary data.</text>
</comment>
<organism evidence="2 3">
    <name type="scientific">Scyliorhinus torazame</name>
    <name type="common">Cloudy catshark</name>
    <name type="synonym">Catulus torazame</name>
    <dbReference type="NCBI Taxonomy" id="75743"/>
    <lineage>
        <taxon>Eukaryota</taxon>
        <taxon>Metazoa</taxon>
        <taxon>Chordata</taxon>
        <taxon>Craniata</taxon>
        <taxon>Vertebrata</taxon>
        <taxon>Chondrichthyes</taxon>
        <taxon>Elasmobranchii</taxon>
        <taxon>Galeomorphii</taxon>
        <taxon>Galeoidea</taxon>
        <taxon>Carcharhiniformes</taxon>
        <taxon>Scyliorhinidae</taxon>
        <taxon>Scyliorhinus</taxon>
    </lineage>
</organism>
<evidence type="ECO:0000313" key="3">
    <source>
        <dbReference type="Proteomes" id="UP000288216"/>
    </source>
</evidence>
<feature type="region of interest" description="Disordered" evidence="1">
    <location>
        <begin position="1"/>
        <end position="47"/>
    </location>
</feature>
<reference evidence="2 3" key="1">
    <citation type="journal article" date="2018" name="Nat. Ecol. Evol.">
        <title>Shark genomes provide insights into elasmobranch evolution and the origin of vertebrates.</title>
        <authorList>
            <person name="Hara Y"/>
            <person name="Yamaguchi K"/>
            <person name="Onimaru K"/>
            <person name="Kadota M"/>
            <person name="Koyanagi M"/>
            <person name="Keeley SD"/>
            <person name="Tatsumi K"/>
            <person name="Tanaka K"/>
            <person name="Motone F"/>
            <person name="Kageyama Y"/>
            <person name="Nozu R"/>
            <person name="Adachi N"/>
            <person name="Nishimura O"/>
            <person name="Nakagawa R"/>
            <person name="Tanegashima C"/>
            <person name="Kiyatake I"/>
            <person name="Matsumoto R"/>
            <person name="Murakumo K"/>
            <person name="Nishida K"/>
            <person name="Terakita A"/>
            <person name="Kuratani S"/>
            <person name="Sato K"/>
            <person name="Hyodo S Kuraku.S."/>
        </authorList>
    </citation>
    <scope>NUCLEOTIDE SEQUENCE [LARGE SCALE GENOMIC DNA]</scope>
</reference>
<accession>A0A401PBS5</accession>
<gene>
    <name evidence="2" type="ORF">scyTo_0008615</name>
</gene>